<dbReference type="Pfam" id="PF22766">
    <property type="entry name" value="ZW10_C2"/>
    <property type="match status" value="1"/>
</dbReference>
<dbReference type="EMBL" id="JASPKY010000146">
    <property type="protein sequence ID" value="KAK9730492.1"/>
    <property type="molecule type" value="Genomic_DNA"/>
</dbReference>
<dbReference type="GO" id="GO:0005737">
    <property type="term" value="C:cytoplasm"/>
    <property type="evidence" value="ECO:0007669"/>
    <property type="project" value="GOC"/>
</dbReference>
<dbReference type="PANTHER" id="PTHR12205:SF0">
    <property type="entry name" value="CENTROMERE_KINETOCHORE PROTEIN ZW10 HOMOLOG"/>
    <property type="match status" value="1"/>
</dbReference>
<accession>A0AAW1L6J0</accession>
<feature type="domain" description="ZW10 C-terminal helical" evidence="3">
    <location>
        <begin position="550"/>
        <end position="694"/>
    </location>
</feature>
<dbReference type="AlphaFoldDB" id="A0AAW1L6J0"/>
<evidence type="ECO:0000259" key="1">
    <source>
        <dbReference type="Pfam" id="PF20665"/>
    </source>
</evidence>
<sequence length="696" mass="80386">MNFVAEILCSAEKVDIENLNKKVPDILSTIDEYKQNVFQYIDEVHTKLSRKPKSNTILLNKTKALMDNISNINGTINEIIANEISKTSSNISAYKQELSKSKHAERLVSKVIEIHEILLSMNNCTKYNKYVDGIKLIKEIEQYRADSEIIQFEAFNELIRNFEALRVNLVTQLVKEYRECVQYNITNPFTLTIEGSENFVEILNAVGLSSLELMDELITFLWDNMFYMIVNCKTSINIVEIDRITKLSVDVIDEKLKDNYTNIFKNLILVSNFLNNYFNYPLNSDTTTLDYIGRQVGPKLSEHLIDNCLANTIPTNNEELQKYTVVVNSVEALQTELVKCKIFSDETDSVIKYVKNVDTLFLNKKCAEYEHRAREIMKKDLHDMVEIGTPPDQTNLLQSSNIFPYCFISKSTLELIDLADKIMQSATAFEANAEQLYSTVQNIFHIYGSVVERHHQKFLQTIPQQVALFHNNCMYLSFILSNWAETYQKLTTIQIDPTLFVQESNFLKQIGNRAFVDSLQQQINQVEDIMKESGLTSLNTLETLEPRTEKSIRQCLRQQELLRTVWHKVLPYSDYNRSIGCILNYLCNCITNAVLKFEDISSEAGDQLVDIFKVILTRGPKLFTDPKDIPIYVKNWYRFNELVFILSSSLIEICDRWTDGKGPLALQFKPEEVQKLIRALFQNTDRRAAVLARIVK</sequence>
<comment type="caution">
    <text evidence="4">The sequence shown here is derived from an EMBL/GenBank/DDBJ whole genome shotgun (WGS) entry which is preliminary data.</text>
</comment>
<dbReference type="Pfam" id="PF20665">
    <property type="entry name" value="Zw10_middle"/>
    <property type="match status" value="1"/>
</dbReference>
<name>A0AAW1L6J0_POPJA</name>
<dbReference type="Pfam" id="PF20666">
    <property type="entry name" value="ZW10_C"/>
    <property type="match status" value="1"/>
</dbReference>
<protein>
    <submittedName>
        <fullName evidence="4">Centromere/kinetochore Zw10</fullName>
    </submittedName>
</protein>
<dbReference type="InterPro" id="IPR055148">
    <property type="entry name" value="ZW10_C_2"/>
</dbReference>
<proteinExistence type="predicted"/>
<evidence type="ECO:0000259" key="3">
    <source>
        <dbReference type="Pfam" id="PF22766"/>
    </source>
</evidence>
<dbReference type="GO" id="GO:0007094">
    <property type="term" value="P:mitotic spindle assembly checkpoint signaling"/>
    <property type="evidence" value="ECO:0007669"/>
    <property type="project" value="TreeGrafter"/>
</dbReference>
<reference evidence="4 5" key="1">
    <citation type="journal article" date="2024" name="BMC Genomics">
        <title>De novo assembly and annotation of Popillia japonica's genome with initial clues to its potential as an invasive pest.</title>
        <authorList>
            <person name="Cucini C."/>
            <person name="Boschi S."/>
            <person name="Funari R."/>
            <person name="Cardaioli E."/>
            <person name="Iannotti N."/>
            <person name="Marturano G."/>
            <person name="Paoli F."/>
            <person name="Bruttini M."/>
            <person name="Carapelli A."/>
            <person name="Frati F."/>
            <person name="Nardi F."/>
        </authorList>
    </citation>
    <scope>NUCLEOTIDE SEQUENCE [LARGE SCALE GENOMIC DNA]</scope>
    <source>
        <strain evidence="4">DMR45628</strain>
    </source>
</reference>
<dbReference type="GO" id="GO:1990423">
    <property type="term" value="C:RZZ complex"/>
    <property type="evidence" value="ECO:0007669"/>
    <property type="project" value="TreeGrafter"/>
</dbReference>
<dbReference type="Gene3D" id="1.10.357.150">
    <property type="match status" value="1"/>
</dbReference>
<dbReference type="InterPro" id="IPR048344">
    <property type="entry name" value="Zw10_middle"/>
</dbReference>
<evidence type="ECO:0000259" key="2">
    <source>
        <dbReference type="Pfam" id="PF20666"/>
    </source>
</evidence>
<feature type="domain" description="Centromere/kinetochore protein zw10 C-terminal" evidence="2">
    <location>
        <begin position="403"/>
        <end position="526"/>
    </location>
</feature>
<feature type="domain" description="Centromere/kinetochore protein zw10 middle" evidence="1">
    <location>
        <begin position="191"/>
        <end position="377"/>
    </location>
</feature>
<dbReference type="PANTHER" id="PTHR12205">
    <property type="entry name" value="CENTROMERE/KINETOCHORE PROTEIN ZW10"/>
    <property type="match status" value="1"/>
</dbReference>
<keyword evidence="5" id="KW-1185">Reference proteome</keyword>
<organism evidence="4 5">
    <name type="scientific">Popillia japonica</name>
    <name type="common">Japanese beetle</name>
    <dbReference type="NCBI Taxonomy" id="7064"/>
    <lineage>
        <taxon>Eukaryota</taxon>
        <taxon>Metazoa</taxon>
        <taxon>Ecdysozoa</taxon>
        <taxon>Arthropoda</taxon>
        <taxon>Hexapoda</taxon>
        <taxon>Insecta</taxon>
        <taxon>Pterygota</taxon>
        <taxon>Neoptera</taxon>
        <taxon>Endopterygota</taxon>
        <taxon>Coleoptera</taxon>
        <taxon>Polyphaga</taxon>
        <taxon>Scarabaeiformia</taxon>
        <taxon>Scarabaeidae</taxon>
        <taxon>Rutelinae</taxon>
        <taxon>Popillia</taxon>
    </lineage>
</organism>
<dbReference type="InterPro" id="IPR048343">
    <property type="entry name" value="ZW10_C"/>
</dbReference>
<dbReference type="InterPro" id="IPR046362">
    <property type="entry name" value="Zw10/DSL1_C_sf"/>
</dbReference>
<dbReference type="GO" id="GO:0006888">
    <property type="term" value="P:endoplasmic reticulum to Golgi vesicle-mediated transport"/>
    <property type="evidence" value="ECO:0007669"/>
    <property type="project" value="TreeGrafter"/>
</dbReference>
<evidence type="ECO:0000313" key="5">
    <source>
        <dbReference type="Proteomes" id="UP001458880"/>
    </source>
</evidence>
<gene>
    <name evidence="4" type="ORF">QE152_g15169</name>
</gene>
<dbReference type="Proteomes" id="UP001458880">
    <property type="component" value="Unassembled WGS sequence"/>
</dbReference>
<evidence type="ECO:0000313" key="4">
    <source>
        <dbReference type="EMBL" id="KAK9730492.1"/>
    </source>
</evidence>